<evidence type="ECO:0000256" key="3">
    <source>
        <dbReference type="ARBA" id="ARBA00023002"/>
    </source>
</evidence>
<keyword evidence="4" id="KW-0503">Monooxygenase</keyword>
<evidence type="ECO:0000313" key="5">
    <source>
        <dbReference type="Proteomes" id="UP000462055"/>
    </source>
</evidence>
<keyword evidence="1" id="KW-0285">Flavoprotein</keyword>
<evidence type="ECO:0000313" key="4">
    <source>
        <dbReference type="EMBL" id="MWA02926.1"/>
    </source>
</evidence>
<dbReference type="Pfam" id="PF03060">
    <property type="entry name" value="NMO"/>
    <property type="match status" value="1"/>
</dbReference>
<comment type="caution">
    <text evidence="4">The sequence shown here is derived from an EMBL/GenBank/DDBJ whole genome shotgun (WGS) entry which is preliminary data.</text>
</comment>
<gene>
    <name evidence="4" type="ORF">F8568_021610</name>
</gene>
<dbReference type="GO" id="GO:0018580">
    <property type="term" value="F:nitronate monooxygenase activity"/>
    <property type="evidence" value="ECO:0007669"/>
    <property type="project" value="InterPro"/>
</dbReference>
<evidence type="ECO:0000256" key="1">
    <source>
        <dbReference type="ARBA" id="ARBA00022630"/>
    </source>
</evidence>
<keyword evidence="5" id="KW-1185">Reference proteome</keyword>
<dbReference type="InterPro" id="IPR004136">
    <property type="entry name" value="NMO"/>
</dbReference>
<protein>
    <submittedName>
        <fullName evidence="4">Nitronate monooxygenase</fullName>
    </submittedName>
</protein>
<dbReference type="AlphaFoldDB" id="A0A6I4ML20"/>
<keyword evidence="2" id="KW-0288">FMN</keyword>
<reference evidence="4" key="1">
    <citation type="submission" date="2019-12" db="EMBL/GenBank/DDBJ databases">
        <title>Actinomadura physcomitrii sp. nov., a novel actinomycete isolated from moss [Physcomitrium sphaericum (Ludw) Fuernr].</title>
        <authorList>
            <person name="Zhuang X."/>
        </authorList>
    </citation>
    <scope>NUCLEOTIDE SEQUENCE [LARGE SCALE GENOMIC DNA]</scope>
    <source>
        <strain evidence="4">LD22</strain>
    </source>
</reference>
<dbReference type="InterPro" id="IPR013785">
    <property type="entry name" value="Aldolase_TIM"/>
</dbReference>
<dbReference type="CDD" id="cd04730">
    <property type="entry name" value="NPD_like"/>
    <property type="match status" value="1"/>
</dbReference>
<evidence type="ECO:0000256" key="2">
    <source>
        <dbReference type="ARBA" id="ARBA00022643"/>
    </source>
</evidence>
<dbReference type="RefSeq" id="WP_151595558.1">
    <property type="nucleotide sequence ID" value="NZ_WBMS02000016.1"/>
</dbReference>
<name>A0A6I4ML20_9ACTN</name>
<sequence length="379" mass="40807">MRTAMSDLLDFDVPFFAFSHCRDVVAAVTNAGGVGVLGAVAHTAEDLEIDMKWVENEIGPGATYGVDLLMPSKFTGAKQGGLSREELRAQIPEEHRAFMDGLLDRYGIPPLLDVPREQRVKRAGLQVDPKSMTPLLDIAFAHDIKVIVSGLGSPPAEVIERAHAAGVVVGAQAGTVEHARRHKEAGVDFVIAQGTEAGGHTGDITTMVLVPQVVDAVAPLPVLAAGGIANGRQVAASLALGAAGVWCGSVWLGTEEGESTPAERERFIAARSQDTTRSRSFTGKPCRVLKSAWTEAWEQEDAPQPLPMPLQSMLVDRSRRRVQRVAHKKDSRAPELLSPFIGQIVGQITSIKPTRRVMTEMMEEMAEAIARLDDIMSED</sequence>
<organism evidence="4 5">
    <name type="scientific">Actinomadura physcomitrii</name>
    <dbReference type="NCBI Taxonomy" id="2650748"/>
    <lineage>
        <taxon>Bacteria</taxon>
        <taxon>Bacillati</taxon>
        <taxon>Actinomycetota</taxon>
        <taxon>Actinomycetes</taxon>
        <taxon>Streptosporangiales</taxon>
        <taxon>Thermomonosporaceae</taxon>
        <taxon>Actinomadura</taxon>
    </lineage>
</organism>
<keyword evidence="3" id="KW-0560">Oxidoreductase</keyword>
<dbReference type="EMBL" id="WBMS02000016">
    <property type="protein sequence ID" value="MWA02926.1"/>
    <property type="molecule type" value="Genomic_DNA"/>
</dbReference>
<accession>A0A6I4ML20</accession>
<dbReference type="Proteomes" id="UP000462055">
    <property type="component" value="Unassembled WGS sequence"/>
</dbReference>
<dbReference type="PANTHER" id="PTHR32332">
    <property type="entry name" value="2-NITROPROPANE DIOXYGENASE"/>
    <property type="match status" value="1"/>
</dbReference>
<dbReference type="Gene3D" id="3.20.20.70">
    <property type="entry name" value="Aldolase class I"/>
    <property type="match status" value="1"/>
</dbReference>
<dbReference type="SUPFAM" id="SSF51412">
    <property type="entry name" value="Inosine monophosphate dehydrogenase (IMPDH)"/>
    <property type="match status" value="1"/>
</dbReference>
<proteinExistence type="predicted"/>
<dbReference type="PANTHER" id="PTHR32332:SF38">
    <property type="entry name" value="MONOOXYGENASE RV1533-RELATED"/>
    <property type="match status" value="1"/>
</dbReference>